<dbReference type="PANTHER" id="PTHR10060">
    <property type="entry name" value="TATD FAMILY DEOXYRIBONUCLEASE"/>
    <property type="match status" value="1"/>
</dbReference>
<keyword evidence="2" id="KW-0540">Nuclease</keyword>
<evidence type="ECO:0000313" key="5">
    <source>
        <dbReference type="EMBL" id="KAF8403384.1"/>
    </source>
</evidence>
<dbReference type="Pfam" id="PF01026">
    <property type="entry name" value="TatD_DNase"/>
    <property type="match status" value="1"/>
</dbReference>
<dbReference type="OrthoDB" id="773380at2759"/>
<sequence length="110" mass="12174">MPNHPLPVSGSLKLLRGSLEESKEALAMGDFSVRLACILLDAMNLKNGWGDPGSREGVEKGKVVAIGERGLDSDRHHFCPSGIHQKYFEKQFDLADVIKLHMFLHMRSGC</sequence>
<gene>
    <name evidence="5" type="ORF">HHK36_011486</name>
</gene>
<accession>A0A835DKG6</accession>
<reference evidence="5 6" key="1">
    <citation type="submission" date="2020-04" db="EMBL/GenBank/DDBJ databases">
        <title>Plant Genome Project.</title>
        <authorList>
            <person name="Zhang R.-G."/>
        </authorList>
    </citation>
    <scope>NUCLEOTIDE SEQUENCE [LARGE SCALE GENOMIC DNA]</scope>
    <source>
        <strain evidence="5">YNK0</strain>
        <tissue evidence="5">Leaf</tissue>
    </source>
</reference>
<evidence type="ECO:0000313" key="6">
    <source>
        <dbReference type="Proteomes" id="UP000655225"/>
    </source>
</evidence>
<evidence type="ECO:0000256" key="1">
    <source>
        <dbReference type="ARBA" id="ARBA00009275"/>
    </source>
</evidence>
<dbReference type="PANTHER" id="PTHR10060:SF15">
    <property type="entry name" value="DEOXYRIBONUCLEASE TATDN1"/>
    <property type="match status" value="1"/>
</dbReference>
<name>A0A835DKG6_TETSI</name>
<dbReference type="InterPro" id="IPR050891">
    <property type="entry name" value="TatD-type_Hydrolase"/>
</dbReference>
<dbReference type="InterPro" id="IPR032466">
    <property type="entry name" value="Metal_Hydrolase"/>
</dbReference>
<dbReference type="GO" id="GO:0005829">
    <property type="term" value="C:cytosol"/>
    <property type="evidence" value="ECO:0007669"/>
    <property type="project" value="TreeGrafter"/>
</dbReference>
<evidence type="ECO:0000256" key="3">
    <source>
        <dbReference type="ARBA" id="ARBA00022723"/>
    </source>
</evidence>
<dbReference type="Gene3D" id="3.20.20.140">
    <property type="entry name" value="Metal-dependent hydrolases"/>
    <property type="match status" value="1"/>
</dbReference>
<evidence type="ECO:0000256" key="2">
    <source>
        <dbReference type="ARBA" id="ARBA00022722"/>
    </source>
</evidence>
<dbReference type="InterPro" id="IPR001130">
    <property type="entry name" value="TatD-like"/>
</dbReference>
<organism evidence="5 6">
    <name type="scientific">Tetracentron sinense</name>
    <name type="common">Spur-leaf</name>
    <dbReference type="NCBI Taxonomy" id="13715"/>
    <lineage>
        <taxon>Eukaryota</taxon>
        <taxon>Viridiplantae</taxon>
        <taxon>Streptophyta</taxon>
        <taxon>Embryophyta</taxon>
        <taxon>Tracheophyta</taxon>
        <taxon>Spermatophyta</taxon>
        <taxon>Magnoliopsida</taxon>
        <taxon>Trochodendrales</taxon>
        <taxon>Trochodendraceae</taxon>
        <taxon>Tetracentron</taxon>
    </lineage>
</organism>
<dbReference type="GO" id="GO:0008296">
    <property type="term" value="F:3'-5'-DNA exonuclease activity"/>
    <property type="evidence" value="ECO:0007669"/>
    <property type="project" value="TreeGrafter"/>
</dbReference>
<dbReference type="EMBL" id="JABCRI010000007">
    <property type="protein sequence ID" value="KAF8403384.1"/>
    <property type="molecule type" value="Genomic_DNA"/>
</dbReference>
<comment type="similarity">
    <text evidence="1">Belongs to the metallo-dependent hydrolases superfamily. TatD-type hydrolase family.</text>
</comment>
<keyword evidence="6" id="KW-1185">Reference proteome</keyword>
<protein>
    <submittedName>
        <fullName evidence="5">Uncharacterized protein</fullName>
    </submittedName>
</protein>
<keyword evidence="3" id="KW-0479">Metal-binding</keyword>
<dbReference type="Proteomes" id="UP000655225">
    <property type="component" value="Unassembled WGS sequence"/>
</dbReference>
<evidence type="ECO:0000256" key="4">
    <source>
        <dbReference type="ARBA" id="ARBA00022801"/>
    </source>
</evidence>
<comment type="caution">
    <text evidence="5">The sequence shown here is derived from an EMBL/GenBank/DDBJ whole genome shotgun (WGS) entry which is preliminary data.</text>
</comment>
<dbReference type="GO" id="GO:0046872">
    <property type="term" value="F:metal ion binding"/>
    <property type="evidence" value="ECO:0007669"/>
    <property type="project" value="UniProtKB-KW"/>
</dbReference>
<keyword evidence="4" id="KW-0378">Hydrolase</keyword>
<dbReference type="AlphaFoldDB" id="A0A835DKG6"/>
<proteinExistence type="inferred from homology"/>
<dbReference type="SUPFAM" id="SSF51556">
    <property type="entry name" value="Metallo-dependent hydrolases"/>
    <property type="match status" value="1"/>
</dbReference>